<keyword evidence="2" id="KW-0547">Nucleotide-binding</keyword>
<dbReference type="PANTHER" id="PTHR30591">
    <property type="entry name" value="RECBCD ENZYME SUBUNIT RECC"/>
    <property type="match status" value="1"/>
</dbReference>
<dbReference type="PANTHER" id="PTHR30591:SF1">
    <property type="entry name" value="RECBCD ENZYME SUBUNIT RECC"/>
    <property type="match status" value="1"/>
</dbReference>
<evidence type="ECO:0000256" key="9">
    <source>
        <dbReference type="ARBA" id="ARBA00023204"/>
    </source>
</evidence>
<evidence type="ECO:0000256" key="4">
    <source>
        <dbReference type="ARBA" id="ARBA00022801"/>
    </source>
</evidence>
<reference evidence="11 12" key="1">
    <citation type="submission" date="2018-10" db="EMBL/GenBank/DDBJ databases">
        <title>Anaerotruncus faecis sp. nov., isolated from human feces.</title>
        <authorList>
            <person name="Wang Y.-J."/>
        </authorList>
    </citation>
    <scope>NUCLEOTIDE SEQUENCE [LARGE SCALE GENOMIC DNA]</scope>
    <source>
        <strain evidence="11 12">22A2-44</strain>
    </source>
</reference>
<dbReference type="SUPFAM" id="SSF52540">
    <property type="entry name" value="P-loop containing nucleoside triphosphate hydrolases"/>
    <property type="match status" value="2"/>
</dbReference>
<dbReference type="GO" id="GO:0003677">
    <property type="term" value="F:DNA binding"/>
    <property type="evidence" value="ECO:0007669"/>
    <property type="project" value="UniProtKB-KW"/>
</dbReference>
<dbReference type="GO" id="GO:0005524">
    <property type="term" value="F:ATP binding"/>
    <property type="evidence" value="ECO:0007669"/>
    <property type="project" value="UniProtKB-KW"/>
</dbReference>
<keyword evidence="3" id="KW-0227">DNA damage</keyword>
<name>A0A498CQ49_9FIRM</name>
<dbReference type="Pfam" id="PF12705">
    <property type="entry name" value="PDDEXK_1"/>
    <property type="match status" value="1"/>
</dbReference>
<evidence type="ECO:0000256" key="1">
    <source>
        <dbReference type="ARBA" id="ARBA00022722"/>
    </source>
</evidence>
<dbReference type="EMBL" id="RCHT01000001">
    <property type="protein sequence ID" value="RLL14647.1"/>
    <property type="molecule type" value="Genomic_DNA"/>
</dbReference>
<organism evidence="11 12">
    <name type="scientific">Anaerotruncus massiliensis</name>
    <name type="common">ex Liu et al. 2021</name>
    <dbReference type="NCBI Taxonomy" id="2321404"/>
    <lineage>
        <taxon>Bacteria</taxon>
        <taxon>Bacillati</taxon>
        <taxon>Bacillota</taxon>
        <taxon>Clostridia</taxon>
        <taxon>Eubacteriales</taxon>
        <taxon>Oscillospiraceae</taxon>
        <taxon>Anaerotruncus</taxon>
    </lineage>
</organism>
<evidence type="ECO:0000313" key="11">
    <source>
        <dbReference type="EMBL" id="RLL14647.1"/>
    </source>
</evidence>
<keyword evidence="1" id="KW-0540">Nuclease</keyword>
<evidence type="ECO:0000313" key="12">
    <source>
        <dbReference type="Proteomes" id="UP000276301"/>
    </source>
</evidence>
<evidence type="ECO:0000256" key="8">
    <source>
        <dbReference type="ARBA" id="ARBA00023125"/>
    </source>
</evidence>
<dbReference type="InterPro" id="IPR027417">
    <property type="entry name" value="P-loop_NTPase"/>
</dbReference>
<dbReference type="Gene3D" id="3.40.50.300">
    <property type="entry name" value="P-loop containing nucleotide triphosphate hydrolases"/>
    <property type="match status" value="4"/>
</dbReference>
<keyword evidence="12" id="KW-1185">Reference proteome</keyword>
<feature type="domain" description="UvrD-like helicase C-terminal" evidence="10">
    <location>
        <begin position="271"/>
        <end position="553"/>
    </location>
</feature>
<proteinExistence type="predicted"/>
<dbReference type="Proteomes" id="UP000276301">
    <property type="component" value="Unassembled WGS sequence"/>
</dbReference>
<dbReference type="AlphaFoldDB" id="A0A498CQ49"/>
<keyword evidence="9" id="KW-0234">DNA repair</keyword>
<dbReference type="Pfam" id="PF21445">
    <property type="entry name" value="ADDB_N"/>
    <property type="match status" value="1"/>
</dbReference>
<evidence type="ECO:0000256" key="6">
    <source>
        <dbReference type="ARBA" id="ARBA00022839"/>
    </source>
</evidence>
<accession>A0A498CQ49</accession>
<evidence type="ECO:0000256" key="7">
    <source>
        <dbReference type="ARBA" id="ARBA00022840"/>
    </source>
</evidence>
<dbReference type="GO" id="GO:0006281">
    <property type="term" value="P:DNA repair"/>
    <property type="evidence" value="ECO:0007669"/>
    <property type="project" value="UniProtKB-KW"/>
</dbReference>
<keyword evidence="7" id="KW-0067">ATP-binding</keyword>
<keyword evidence="4" id="KW-0378">Hydrolase</keyword>
<dbReference type="GO" id="GO:0006310">
    <property type="term" value="P:DNA recombination"/>
    <property type="evidence" value="ECO:0007669"/>
    <property type="project" value="TreeGrafter"/>
</dbReference>
<evidence type="ECO:0000256" key="3">
    <source>
        <dbReference type="ARBA" id="ARBA00022763"/>
    </source>
</evidence>
<evidence type="ECO:0000259" key="10">
    <source>
        <dbReference type="PROSITE" id="PS51217"/>
    </source>
</evidence>
<keyword evidence="6" id="KW-0269">Exonuclease</keyword>
<dbReference type="GO" id="GO:0004527">
    <property type="term" value="F:exonuclease activity"/>
    <property type="evidence" value="ECO:0007669"/>
    <property type="project" value="UniProtKB-KW"/>
</dbReference>
<dbReference type="InterPro" id="IPR049035">
    <property type="entry name" value="ADDB_N"/>
</dbReference>
<protein>
    <recommendedName>
        <fullName evidence="10">UvrD-like helicase C-terminal domain-containing protein</fullName>
    </recommendedName>
</protein>
<comment type="caution">
    <text evidence="11">The sequence shown here is derived from an EMBL/GenBank/DDBJ whole genome shotgun (WGS) entry which is preliminary data.</text>
</comment>
<keyword evidence="5" id="KW-0347">Helicase</keyword>
<dbReference type="InterPro" id="IPR038726">
    <property type="entry name" value="PDDEXK_AddAB-type"/>
</dbReference>
<evidence type="ECO:0000256" key="2">
    <source>
        <dbReference type="ARBA" id="ARBA00022741"/>
    </source>
</evidence>
<gene>
    <name evidence="11" type="ORF">D4A47_01310</name>
</gene>
<keyword evidence="8" id="KW-0238">DNA-binding</keyword>
<dbReference type="InterPro" id="IPR014017">
    <property type="entry name" value="DNA_helicase_UvrD-like_C"/>
</dbReference>
<dbReference type="PROSITE" id="PS51217">
    <property type="entry name" value="UVRD_HELICASE_CTER"/>
    <property type="match status" value="1"/>
</dbReference>
<dbReference type="GO" id="GO:0004386">
    <property type="term" value="F:helicase activity"/>
    <property type="evidence" value="ECO:0007669"/>
    <property type="project" value="UniProtKB-KW"/>
</dbReference>
<evidence type="ECO:0000256" key="5">
    <source>
        <dbReference type="ARBA" id="ARBA00022806"/>
    </source>
</evidence>
<sequence length="1113" mass="121896">MEVERMLHLILGAAGTGKTALLHERIAECVRGGGKAVLLVPEQYSFESEKALYRRLGAKDALSVEVLSFTRLCDRIFREYGGLAGVHLDETAKVLLMSVALGEIGGELRAYRKNVSGAAFAATMCEAVGELKTAGADPETLRAAAADASEDLRDKLSDVALIFDAYQALIERGYCDPDDSLRRACRKLEGRGFFAEYSVFIDGFMAFMGAEWKLLGRILEGSPAVWAALPCDGLSCADETGAFAAAAQTANRLVRDAKAAGVPVAAPVVLREPRRFARPALAHIAVAFSDAAPEGCETHEGVKLAACEDLYDELEFVASRICALVREEGCRYRDIAVIGRDLDRYLVPLETVFTRYEIPFFADLRADIQVHPFAAGLLAALDAARSGFDSEHLLALAKNCVTGIGPAEAGELENYCFVWGVSGAAWRADFTNNPDGMSEGFTEEQAERLGRINETRRKLVGPLVTLRRELADCDGRGFAAAAFGWFERVKAAEHLQEAAAGMEEGEQKRFLEMSAQVWEALLGLLDVFGGALADVRLPLGRLIDLLRMGISAADIGLIPQTIDQVIVGAADRIRPDSPRAVFVIGFNEGVFPRWETSAGIFSAAERDLLKARGVDLLRTPGQTALFERYYVYFALTQASERLCVSWPLRDTAGAALAPSSALDRVRALTGCPVESSLEGPLGRVANERTAFDELARGWRERTPAEASLRAWFSAREPARMEALARCAGTREFSLNDRAAARALFGAQVRISPSRAEQYYQCPFSYFCKAGLRISPRRRVEFNPIESGSLIHLVLEKMVKKYGGRGLSALDDARLEREVTEIIETDLSAKIANLDEMPARFRYLFRRLVGTLVRLLRRLAMEFAQSEFEPAAFELPINLEAEMKPLDLRAPDGTRVIVEGIVDRMDVLEREGVRYVRVVDYKSGHKSFNLSDVCYGLNMQMLIYLFSICENAPGGGAVPAGVLYMPARDSVVSAERGATEGEVRAEQQKRLRMNGILLEDREVLSAMEPGLAGLYIPVRTKKDGSFDAHSQLATLEQMGTIRRQVERLLIELADSLAGGKIDAAPVDGLSDYRPCDWCDYHAVCGHEDSDAVRKLAELDRAAALKAMEGDEADG</sequence>